<dbReference type="InterPro" id="IPR012337">
    <property type="entry name" value="RNaseH-like_sf"/>
</dbReference>
<dbReference type="STRING" id="5539.A0A3E2GSW0"/>
<evidence type="ECO:0000313" key="5">
    <source>
        <dbReference type="Proteomes" id="UP000258309"/>
    </source>
</evidence>
<dbReference type="Gene3D" id="4.10.60.10">
    <property type="entry name" value="Zinc finger, CCHC-type"/>
    <property type="match status" value="1"/>
</dbReference>
<evidence type="ECO:0000256" key="1">
    <source>
        <dbReference type="ARBA" id="ARBA00022884"/>
    </source>
</evidence>
<dbReference type="InterPro" id="IPR036875">
    <property type="entry name" value="Znf_CCHC_sf"/>
</dbReference>
<protein>
    <recommendedName>
        <fullName evidence="3">Integrase catalytic domain-containing protein</fullName>
    </recommendedName>
</protein>
<dbReference type="GO" id="GO:0008270">
    <property type="term" value="F:zinc ion binding"/>
    <property type="evidence" value="ECO:0007669"/>
    <property type="project" value="InterPro"/>
</dbReference>
<evidence type="ECO:0000256" key="2">
    <source>
        <dbReference type="SAM" id="MobiDB-lite"/>
    </source>
</evidence>
<feature type="non-terminal residue" evidence="4">
    <location>
        <position position="1"/>
    </location>
</feature>
<feature type="compositionally biased region" description="Basic residues" evidence="2">
    <location>
        <begin position="221"/>
        <end position="245"/>
    </location>
</feature>
<dbReference type="InterPro" id="IPR001584">
    <property type="entry name" value="Integrase_cat-core"/>
</dbReference>
<keyword evidence="1" id="KW-0694">RNA-binding</keyword>
<comment type="caution">
    <text evidence="4">The sequence shown here is derived from an EMBL/GenBank/DDBJ whole genome shotgun (WGS) entry which is preliminary data.</text>
</comment>
<dbReference type="CDD" id="cd09272">
    <property type="entry name" value="RNase_HI_RT_Ty1"/>
    <property type="match status" value="1"/>
</dbReference>
<dbReference type="PANTHER" id="PTHR11439:SF483">
    <property type="entry name" value="PEPTIDE SYNTHASE GLIP-LIKE, PUTATIVE (AFU_ORTHOLOGUE AFUA_3G12920)-RELATED"/>
    <property type="match status" value="1"/>
</dbReference>
<proteinExistence type="predicted"/>
<dbReference type="Pfam" id="PF22936">
    <property type="entry name" value="Pol_BBD"/>
    <property type="match status" value="1"/>
</dbReference>
<dbReference type="OrthoDB" id="3540327at2759"/>
<dbReference type="InterPro" id="IPR054722">
    <property type="entry name" value="PolX-like_BBD"/>
</dbReference>
<dbReference type="SUPFAM" id="SSF57756">
    <property type="entry name" value="Retrovirus zinc finger-like domains"/>
    <property type="match status" value="1"/>
</dbReference>
<dbReference type="Pfam" id="PF07727">
    <property type="entry name" value="RVT_2"/>
    <property type="match status" value="1"/>
</dbReference>
<dbReference type="SUPFAM" id="SSF53098">
    <property type="entry name" value="Ribonuclease H-like"/>
    <property type="match status" value="1"/>
</dbReference>
<dbReference type="GO" id="GO:0005634">
    <property type="term" value="C:nucleus"/>
    <property type="evidence" value="ECO:0007669"/>
    <property type="project" value="UniProtKB-ARBA"/>
</dbReference>
<evidence type="ECO:0000313" key="4">
    <source>
        <dbReference type="EMBL" id="RFU23823.1"/>
    </source>
</evidence>
<dbReference type="EMBL" id="NCSJ02000594">
    <property type="protein sequence ID" value="RFU23823.1"/>
    <property type="molecule type" value="Genomic_DNA"/>
</dbReference>
<accession>A0A3E2GSW0</accession>
<feature type="non-terminal residue" evidence="4">
    <location>
        <position position="1317"/>
    </location>
</feature>
<dbReference type="Gene3D" id="3.30.420.10">
    <property type="entry name" value="Ribonuclease H-like superfamily/Ribonuclease H"/>
    <property type="match status" value="1"/>
</dbReference>
<keyword evidence="5" id="KW-1185">Reference proteome</keyword>
<evidence type="ECO:0000259" key="3">
    <source>
        <dbReference type="PROSITE" id="PS50994"/>
    </source>
</evidence>
<dbReference type="InterPro" id="IPR013103">
    <property type="entry name" value="RVT_2"/>
</dbReference>
<dbReference type="InterPro" id="IPR036397">
    <property type="entry name" value="RNaseH_sf"/>
</dbReference>
<dbReference type="PANTHER" id="PTHR11439">
    <property type="entry name" value="GAG-POL-RELATED RETROTRANSPOSON"/>
    <property type="match status" value="1"/>
</dbReference>
<reference evidence="4 5" key="1">
    <citation type="submission" date="2018-05" db="EMBL/GenBank/DDBJ databases">
        <title>Draft genome sequence of Scytalidium lignicola DSM 105466, a ubiquitous saprotrophic fungus.</title>
        <authorList>
            <person name="Buettner E."/>
            <person name="Gebauer A.M."/>
            <person name="Hofrichter M."/>
            <person name="Liers C."/>
            <person name="Kellner H."/>
        </authorList>
    </citation>
    <scope>NUCLEOTIDE SEQUENCE [LARGE SCALE GENOMIC DNA]</scope>
    <source>
        <strain evidence="4 5">DSM 105466</strain>
    </source>
</reference>
<dbReference type="Proteomes" id="UP000258309">
    <property type="component" value="Unassembled WGS sequence"/>
</dbReference>
<sequence>MENSSTSSESTTGGHGTSSGYYHSKYGDVAILNGENYTEFKQTCELALTVANVLSIAKGTETRPNRDMDRWDGKANKAIQIIVNSVTLGIRNRIIDLLMDKKVKEAWELLVEYDLSTNTTFQMSVRGQFHRERWNIQSESIWQFIERLESYRSQLRGAEKGITDEEMHTRILDSLPTDSFWMTTRQNVFLQNLSYQKLVTFLDASYQQYKSLHGLTESRPRKARGGKRGNKFHGNRRTLRGRKGSNSKAGNQEQLDSDQCRFCLKKGHFMKDCKAFLKAQSYARSGVEKQKNEYVNMVTHIPALANDDGYYSYGPSNPQDNQHALVTAVNDMPKNVRVADGSTVEALGHGEVIILTTYGPIQIDNVWYAPRLCNRLLSTDTFNDSKVSVLFEDHKAFAIRNGQVIFQGHTNYCNVDAMLDCATGVNFRKPTVGELLPGDTACEACLAGRMKESFNKTTDSCTDVLGRRLHCDISGIKAWSVQGYRFFLLITDDAICYTWIYFLRSKESVEVLGEFKQLLQKVERECNTKVTFVRADNGKSEFGEQFQSYLKSLGINFEPSPPYKHSMNSVIECAMQVLKNRTLTAALPYERMCYSVTPYGAYYTCKPDLSKLKVFGCAAISLLLSAIHGNKNQRKQLLEEYITVVNYPLTTSIRYEQLVAEQERYSMVVAERPRAVVEHPEAPCALMDSSLLRLSNNSLLRSSNNTAVERVIQAVEPQEMVLPAVEPGIVESRAEAVELSSNARQVVEPEVIGLIALKEPESPVIRQKCQYRRKDVVNPEIYKTMRSGRILKKAVFPDVVAMAIAKQLHSYMPMDMFTVEEAMKMDPEGWIQAILRELQSLQQTRTFSIVKKPQNRTVIHCKWVCRDKFNERGVLEHYKAWLVIKGFEQKYGVDYTETFASVVKYNTLRTILAIAAVRDLEIYQMDVETVFLNPTLSEEIYMEIPEYFELVEPSVNSETYCLLLNKALYSLKQAPKAWFQDVDAYFKSIGFMPSTADPNLYTRDGAKGATGQGRDPWPVEVQRLGGGKVIRLYISKLLERFRMANCNPISLPMDAGTVLSKVDEIDPQTAQEDDYILLEPSDHELYQQLVGTYIYLSNGTRPDISYPVSQLARHMASPCVLHLQLAKCMLRYLKGTITVGILYNGTIPEGSNLYTLYSDATWGTEGDRKSFNGWAATRAGGAILWVAQRQKSTALSSMEAEIMAGSEAMKEVAWLEKVNRDLKETYNHLPTLHIDNLGVVELIHHNKYHKKVKHIDIRFNYIRFDMVEAKRLVVEHIPGTEQPADLLTKQLPISTFMKHCHSLGIREFEQDHTEGAL</sequence>
<dbReference type="GO" id="GO:0003723">
    <property type="term" value="F:RNA binding"/>
    <property type="evidence" value="ECO:0007669"/>
    <property type="project" value="UniProtKB-KW"/>
</dbReference>
<organism evidence="4 5">
    <name type="scientific">Scytalidium lignicola</name>
    <name type="common">Hyphomycete</name>
    <dbReference type="NCBI Taxonomy" id="5539"/>
    <lineage>
        <taxon>Eukaryota</taxon>
        <taxon>Fungi</taxon>
        <taxon>Dikarya</taxon>
        <taxon>Ascomycota</taxon>
        <taxon>Pezizomycotina</taxon>
        <taxon>Leotiomycetes</taxon>
        <taxon>Leotiomycetes incertae sedis</taxon>
        <taxon>Scytalidium</taxon>
    </lineage>
</organism>
<feature type="domain" description="Integrase catalytic" evidence="3">
    <location>
        <begin position="458"/>
        <end position="580"/>
    </location>
</feature>
<dbReference type="PROSITE" id="PS50994">
    <property type="entry name" value="INTEGRASE"/>
    <property type="match status" value="1"/>
</dbReference>
<dbReference type="Pfam" id="PF14223">
    <property type="entry name" value="Retrotran_gag_2"/>
    <property type="match status" value="1"/>
</dbReference>
<name>A0A3E2GSW0_SCYLI</name>
<gene>
    <name evidence="4" type="ORF">B7463_g12518</name>
</gene>
<dbReference type="GO" id="GO:0015074">
    <property type="term" value="P:DNA integration"/>
    <property type="evidence" value="ECO:0007669"/>
    <property type="project" value="InterPro"/>
</dbReference>
<feature type="region of interest" description="Disordered" evidence="2">
    <location>
        <begin position="215"/>
        <end position="253"/>
    </location>
</feature>